<dbReference type="STRING" id="29529.SAMN04488122_2173"/>
<evidence type="ECO:0000313" key="4">
    <source>
        <dbReference type="Proteomes" id="UP000199310"/>
    </source>
</evidence>
<dbReference type="Proteomes" id="UP000199310">
    <property type="component" value="Unassembled WGS sequence"/>
</dbReference>
<protein>
    <recommendedName>
        <fullName evidence="2">DUF4369 domain-containing protein</fullName>
    </recommendedName>
</protein>
<keyword evidence="1" id="KW-0732">Signal</keyword>
<dbReference type="RefSeq" id="WP_089894364.1">
    <property type="nucleotide sequence ID" value="NZ_FOJG01000001.1"/>
</dbReference>
<name>A0A1I0R3H5_9BACT</name>
<keyword evidence="4" id="KW-1185">Reference proteome</keyword>
<organism evidence="3 4">
    <name type="scientific">Chitinophaga arvensicola</name>
    <dbReference type="NCBI Taxonomy" id="29529"/>
    <lineage>
        <taxon>Bacteria</taxon>
        <taxon>Pseudomonadati</taxon>
        <taxon>Bacteroidota</taxon>
        <taxon>Chitinophagia</taxon>
        <taxon>Chitinophagales</taxon>
        <taxon>Chitinophagaceae</taxon>
        <taxon>Chitinophaga</taxon>
    </lineage>
</organism>
<reference evidence="4" key="1">
    <citation type="submission" date="2016-10" db="EMBL/GenBank/DDBJ databases">
        <authorList>
            <person name="Varghese N."/>
            <person name="Submissions S."/>
        </authorList>
    </citation>
    <scope>NUCLEOTIDE SEQUENCE [LARGE SCALE GENOMIC DNA]</scope>
    <source>
        <strain evidence="4">DSM 3695</strain>
    </source>
</reference>
<gene>
    <name evidence="3" type="ORF">SAMN04488122_2173</name>
</gene>
<evidence type="ECO:0000259" key="2">
    <source>
        <dbReference type="Pfam" id="PF14289"/>
    </source>
</evidence>
<evidence type="ECO:0000313" key="3">
    <source>
        <dbReference type="EMBL" id="SEW35014.1"/>
    </source>
</evidence>
<feature type="chain" id="PRO_5011675348" description="DUF4369 domain-containing protein" evidence="1">
    <location>
        <begin position="19"/>
        <end position="221"/>
    </location>
</feature>
<dbReference type="AlphaFoldDB" id="A0A1I0R3H5"/>
<feature type="domain" description="DUF4369" evidence="2">
    <location>
        <begin position="23"/>
        <end position="117"/>
    </location>
</feature>
<dbReference type="Pfam" id="PF14289">
    <property type="entry name" value="DUF4369"/>
    <property type="match status" value="1"/>
</dbReference>
<sequence length="221" mass="24628">MKKNWIVLLGLFPMTLMAQGKKFTLSGNTTQAENCGVLFNYIGPDNQVKKDTGFVKNGHFTFSGTAFDERIMAQVIVFAQPRDYSLLFYLEPGNIQLDIMGDKVKDQRAGTPLNKELQEFVKMENAALDTLNANRKPTAALTIYHPDAQPTILHVIRKYMEKHPHSVIGIDQMVNVARVYKNPPALLAVYNLMDNAAQKSKQGIQVKTIIDGMPSPDSSGK</sequence>
<dbReference type="InterPro" id="IPR025380">
    <property type="entry name" value="DUF4369"/>
</dbReference>
<dbReference type="OrthoDB" id="750178at2"/>
<proteinExistence type="predicted"/>
<accession>A0A1I0R3H5</accession>
<dbReference type="EMBL" id="FOJG01000001">
    <property type="protein sequence ID" value="SEW35014.1"/>
    <property type="molecule type" value="Genomic_DNA"/>
</dbReference>
<evidence type="ECO:0000256" key="1">
    <source>
        <dbReference type="SAM" id="SignalP"/>
    </source>
</evidence>
<feature type="signal peptide" evidence="1">
    <location>
        <begin position="1"/>
        <end position="18"/>
    </location>
</feature>